<dbReference type="AlphaFoldDB" id="A0A246GE23"/>
<evidence type="ECO:0000313" key="1">
    <source>
        <dbReference type="EMBL" id="OWP79659.1"/>
    </source>
</evidence>
<accession>A0A246GE23</accession>
<name>A0A246GE23_9FLAO</name>
<dbReference type="EMBL" id="MTCY01000001">
    <property type="protein sequence ID" value="OWP79659.1"/>
    <property type="molecule type" value="Genomic_DNA"/>
</dbReference>
<organism evidence="1 2">
    <name type="scientific">Flavobacterium columnare</name>
    <dbReference type="NCBI Taxonomy" id="996"/>
    <lineage>
        <taxon>Bacteria</taxon>
        <taxon>Pseudomonadati</taxon>
        <taxon>Bacteroidota</taxon>
        <taxon>Flavobacteriia</taxon>
        <taxon>Flavobacteriales</taxon>
        <taxon>Flavobacteriaceae</taxon>
        <taxon>Flavobacterium</taxon>
    </lineage>
</organism>
<gene>
    <name evidence="1" type="ORF">BWK62_00005</name>
</gene>
<proteinExistence type="predicted"/>
<protein>
    <submittedName>
        <fullName evidence="1">Uncharacterized protein</fullName>
    </submittedName>
</protein>
<reference evidence="1 2" key="1">
    <citation type="journal article" date="2017" name="Infect. Genet. Evol.">
        <title>Comparative genome analysis of fish pathogen Flavobacterium columnare reveals extensive sequence diversity within the species.</title>
        <authorList>
            <person name="Kayansamruaj P."/>
            <person name="Dong H.T."/>
            <person name="Hirono I."/>
            <person name="Kondo H."/>
            <person name="Senapin S."/>
            <person name="Rodkhum C."/>
        </authorList>
    </citation>
    <scope>NUCLEOTIDE SEQUENCE [LARGE SCALE GENOMIC DNA]</scope>
    <source>
        <strain evidence="1 2">1214</strain>
    </source>
</reference>
<dbReference type="Proteomes" id="UP000198034">
    <property type="component" value="Unassembled WGS sequence"/>
</dbReference>
<evidence type="ECO:0000313" key="2">
    <source>
        <dbReference type="Proteomes" id="UP000198034"/>
    </source>
</evidence>
<comment type="caution">
    <text evidence="1">The sequence shown here is derived from an EMBL/GenBank/DDBJ whole genome shotgun (WGS) entry which is preliminary data.</text>
</comment>
<sequence>MKFYLIILTFTFQFLGAQTLDYVIFKKTKIIEKTILVEDFNNLFRVKNDTMIFVKNVKVISIKFESKYENEKIRYAWEMPTTIITIKYNYENEANIDFENIVNITKHPRGAILYFVKSGFFATLNKSNKEITLIKLNEPKGIIDKIEKFYKKNIQKFDSIMKFYGGQNLIKI</sequence>